<organism evidence="3 4">
    <name type="scientific">Halomonas cupida</name>
    <dbReference type="NCBI Taxonomy" id="44933"/>
    <lineage>
        <taxon>Bacteria</taxon>
        <taxon>Pseudomonadati</taxon>
        <taxon>Pseudomonadota</taxon>
        <taxon>Gammaproteobacteria</taxon>
        <taxon>Oceanospirillales</taxon>
        <taxon>Halomonadaceae</taxon>
        <taxon>Halomonas</taxon>
    </lineage>
</organism>
<dbReference type="STRING" id="44933.SAMN05660971_03700"/>
<dbReference type="InterPro" id="IPR029058">
    <property type="entry name" value="AB_hydrolase_fold"/>
</dbReference>
<feature type="domain" description="Serine aminopeptidase S33" evidence="1">
    <location>
        <begin position="67"/>
        <end position="297"/>
    </location>
</feature>
<dbReference type="RefSeq" id="WP_073436689.1">
    <property type="nucleotide sequence ID" value="NZ_BJXU01000196.1"/>
</dbReference>
<dbReference type="Proteomes" id="UP000184123">
    <property type="component" value="Unassembled WGS sequence"/>
</dbReference>
<evidence type="ECO:0000313" key="3">
    <source>
        <dbReference type="EMBL" id="SHM71812.1"/>
    </source>
</evidence>
<proteinExistence type="predicted"/>
<protein>
    <submittedName>
        <fullName evidence="3">Lysophospholipase, alpha-beta hydrolase superfamily</fullName>
    </submittedName>
</protein>
<sequence>MTDFTPLEAMEGMTLVKPTEPSDDTLLAGYLRHYRLGVLLKDETTLHVGNIEAMPYRLWTQVWTPPQPRGTAIIVHGYYDHLGLYRHLLELLLEENLQVVMWDLPGHGLSSGERADIEDFAEYGQCLRQLQQRLTDEGLANGPWLGLGQSTGASILATDTLSHGDDDHWLGLVLLAPLVRPWNWTRSAWVHSIVGPFVSSVPRRFRPNSNDTDFTTFLREQDPLQPLRLPTGWVTAMRRWMPQLMELPSSQLPTLIIQGDNDLTVDGPWNLTVLEGKFPNATIHRHPEARHHLVNEIEPIRRELFEQVRQFINLLLVTAAVDARSQPICSNSRASQR</sequence>
<dbReference type="Pfam" id="PF12146">
    <property type="entry name" value="Hydrolase_4"/>
    <property type="match status" value="1"/>
</dbReference>
<dbReference type="SUPFAM" id="SSF53474">
    <property type="entry name" value="alpha/beta-Hydrolases"/>
    <property type="match status" value="1"/>
</dbReference>
<evidence type="ECO:0000313" key="4">
    <source>
        <dbReference type="Proteomes" id="UP000184123"/>
    </source>
</evidence>
<dbReference type="Gene3D" id="3.40.50.1820">
    <property type="entry name" value="alpha/beta hydrolase"/>
    <property type="match status" value="1"/>
</dbReference>
<dbReference type="AlphaFoldDB" id="A0A1M7L226"/>
<name>A0A1M7L226_9GAMM</name>
<evidence type="ECO:0000259" key="1">
    <source>
        <dbReference type="Pfam" id="PF12146"/>
    </source>
</evidence>
<keyword evidence="3" id="KW-0378">Hydrolase</keyword>
<dbReference type="InterPro" id="IPR051044">
    <property type="entry name" value="MAG_DAG_Lipase"/>
</dbReference>
<reference evidence="3 4" key="1">
    <citation type="submission" date="2016-11" db="EMBL/GenBank/DDBJ databases">
        <authorList>
            <person name="Jaros S."/>
            <person name="Januszkiewicz K."/>
            <person name="Wedrychowicz H."/>
        </authorList>
    </citation>
    <scope>NUCLEOTIDE SEQUENCE [LARGE SCALE GENOMIC DNA]</scope>
    <source>
        <strain evidence="3 4">DSM 4740</strain>
    </source>
</reference>
<evidence type="ECO:0000313" key="5">
    <source>
        <dbReference type="Proteomes" id="UP000321726"/>
    </source>
</evidence>
<dbReference type="InterPro" id="IPR022742">
    <property type="entry name" value="Hydrolase_4"/>
</dbReference>
<keyword evidence="5" id="KW-1185">Reference proteome</keyword>
<reference evidence="2 5" key="2">
    <citation type="submission" date="2019-07" db="EMBL/GenBank/DDBJ databases">
        <title>Whole genome shotgun sequence of Halomonas cupida NBRC 102219.</title>
        <authorList>
            <person name="Hosoyama A."/>
            <person name="Uohara A."/>
            <person name="Ohji S."/>
            <person name="Ichikawa N."/>
        </authorList>
    </citation>
    <scope>NUCLEOTIDE SEQUENCE [LARGE SCALE GENOMIC DNA]</scope>
    <source>
        <strain evidence="2 5">NBRC 102219</strain>
    </source>
</reference>
<accession>A0A1M7L226</accession>
<dbReference type="OrthoDB" id="5614837at2"/>
<dbReference type="PANTHER" id="PTHR11614">
    <property type="entry name" value="PHOSPHOLIPASE-RELATED"/>
    <property type="match status" value="1"/>
</dbReference>
<dbReference type="EMBL" id="BJXU01000196">
    <property type="protein sequence ID" value="GEN26195.1"/>
    <property type="molecule type" value="Genomic_DNA"/>
</dbReference>
<gene>
    <name evidence="2" type="ORF">HCU01_41440</name>
    <name evidence="3" type="ORF">SAMN05660971_03700</name>
</gene>
<dbReference type="GO" id="GO:0016787">
    <property type="term" value="F:hydrolase activity"/>
    <property type="evidence" value="ECO:0007669"/>
    <property type="project" value="UniProtKB-KW"/>
</dbReference>
<evidence type="ECO:0000313" key="2">
    <source>
        <dbReference type="EMBL" id="GEN26195.1"/>
    </source>
</evidence>
<dbReference type="Proteomes" id="UP000321726">
    <property type="component" value="Unassembled WGS sequence"/>
</dbReference>
<dbReference type="EMBL" id="FRCA01000011">
    <property type="protein sequence ID" value="SHM71812.1"/>
    <property type="molecule type" value="Genomic_DNA"/>
</dbReference>